<proteinExistence type="inferred from homology"/>
<evidence type="ECO:0000256" key="5">
    <source>
        <dbReference type="ARBA" id="ARBA00022840"/>
    </source>
</evidence>
<dbReference type="GO" id="GO:0005737">
    <property type="term" value="C:cytoplasm"/>
    <property type="evidence" value="ECO:0007669"/>
    <property type="project" value="UniProtKB-SubCell"/>
</dbReference>
<comment type="cofactor">
    <cofactor evidence="9">
        <name>Mg(2+)</name>
        <dbReference type="ChEBI" id="CHEBI:18420"/>
    </cofactor>
    <text evidence="9">Requires a divalent cation, most likely magnesium in vivo, as an electrophilic catalyst to aid phosphoryl group transfer. It is the chelate of the metal and the nucleotide that is the actual substrate.</text>
</comment>
<feature type="binding site" evidence="9">
    <location>
        <position position="136"/>
    </location>
    <ligand>
        <name>substrate</name>
    </ligand>
</feature>
<feature type="binding site" evidence="9">
    <location>
        <position position="278"/>
    </location>
    <ligand>
        <name>K(+)</name>
        <dbReference type="ChEBI" id="CHEBI:29103"/>
    </ligand>
</feature>
<protein>
    <recommendedName>
        <fullName evidence="9">Ribokinase</fullName>
        <shortName evidence="9">RK</shortName>
        <ecNumber evidence="9">2.7.1.15</ecNumber>
    </recommendedName>
</protein>
<evidence type="ECO:0000256" key="3">
    <source>
        <dbReference type="ARBA" id="ARBA00022741"/>
    </source>
</evidence>
<dbReference type="SUPFAM" id="SSF53613">
    <property type="entry name" value="Ribokinase-like"/>
    <property type="match status" value="1"/>
</dbReference>
<keyword evidence="3 9" id="KW-0547">Nucleotide-binding</keyword>
<feature type="active site" description="Proton acceptor" evidence="9">
    <location>
        <position position="243"/>
    </location>
</feature>
<dbReference type="InterPro" id="IPR011611">
    <property type="entry name" value="PfkB_dom"/>
</dbReference>
<keyword evidence="4 9" id="KW-0418">Kinase</keyword>
<evidence type="ECO:0000256" key="2">
    <source>
        <dbReference type="ARBA" id="ARBA00022723"/>
    </source>
</evidence>
<feature type="domain" description="Carbohydrate kinase PfkB" evidence="10">
    <location>
        <begin position="3"/>
        <end position="284"/>
    </location>
</feature>
<dbReference type="InterPro" id="IPR002139">
    <property type="entry name" value="Ribo/fructo_kinase"/>
</dbReference>
<feature type="binding site" evidence="9">
    <location>
        <position position="239"/>
    </location>
    <ligand>
        <name>K(+)</name>
        <dbReference type="ChEBI" id="CHEBI:29103"/>
    </ligand>
</feature>
<accession>A0A9D1T5M4</accession>
<comment type="caution">
    <text evidence="9">Lacks conserved residue(s) required for the propagation of feature annotation.</text>
</comment>
<keyword evidence="5 9" id="KW-0067">ATP-binding</keyword>
<evidence type="ECO:0000256" key="9">
    <source>
        <dbReference type="HAMAP-Rule" id="MF_01987"/>
    </source>
</evidence>
<evidence type="ECO:0000256" key="8">
    <source>
        <dbReference type="ARBA" id="ARBA00023277"/>
    </source>
</evidence>
<dbReference type="EMBL" id="DVON01000140">
    <property type="protein sequence ID" value="HIV12730.1"/>
    <property type="molecule type" value="Genomic_DNA"/>
</dbReference>
<evidence type="ECO:0000256" key="4">
    <source>
        <dbReference type="ARBA" id="ARBA00022777"/>
    </source>
</evidence>
<comment type="caution">
    <text evidence="11">The sequence shown here is derived from an EMBL/GenBank/DDBJ whole genome shotgun (WGS) entry which is preliminary data.</text>
</comment>
<evidence type="ECO:0000313" key="12">
    <source>
        <dbReference type="Proteomes" id="UP000886723"/>
    </source>
</evidence>
<dbReference type="GO" id="GO:0004747">
    <property type="term" value="F:ribokinase activity"/>
    <property type="evidence" value="ECO:0007669"/>
    <property type="project" value="UniProtKB-UniRule"/>
</dbReference>
<dbReference type="Pfam" id="PF00294">
    <property type="entry name" value="PfkB"/>
    <property type="match status" value="1"/>
</dbReference>
<comment type="activity regulation">
    <text evidence="9">Activated by a monovalent cation that binds near, but not in, the active site. The most likely occupant of the site in vivo is potassium. Ion binding induces a conformational change that may alter substrate affinity.</text>
</comment>
<feature type="binding site" evidence="9">
    <location>
        <position position="273"/>
    </location>
    <ligand>
        <name>K(+)</name>
        <dbReference type="ChEBI" id="CHEBI:29103"/>
    </ligand>
</feature>
<feature type="binding site" evidence="9">
    <location>
        <begin position="211"/>
        <end position="216"/>
    </location>
    <ligand>
        <name>ATP</name>
        <dbReference type="ChEBI" id="CHEBI:30616"/>
    </ligand>
</feature>
<feature type="binding site" evidence="9">
    <location>
        <position position="243"/>
    </location>
    <ligand>
        <name>substrate</name>
    </ligand>
</feature>
<reference evidence="11" key="2">
    <citation type="journal article" date="2021" name="PeerJ">
        <title>Extensive microbial diversity within the chicken gut microbiome revealed by metagenomics and culture.</title>
        <authorList>
            <person name="Gilroy R."/>
            <person name="Ravi A."/>
            <person name="Getino M."/>
            <person name="Pursley I."/>
            <person name="Horton D.L."/>
            <person name="Alikhan N.F."/>
            <person name="Baker D."/>
            <person name="Gharbi K."/>
            <person name="Hall N."/>
            <person name="Watson M."/>
            <person name="Adriaenssens E.M."/>
            <person name="Foster-Nyarko E."/>
            <person name="Jarju S."/>
            <person name="Secka A."/>
            <person name="Antonio M."/>
            <person name="Oren A."/>
            <person name="Chaudhuri R.R."/>
            <person name="La Ragione R."/>
            <person name="Hildebrand F."/>
            <person name="Pallen M.J."/>
        </authorList>
    </citation>
    <scope>NUCLEOTIDE SEQUENCE</scope>
    <source>
        <strain evidence="11">ChiBcec2-4451</strain>
    </source>
</reference>
<keyword evidence="8 9" id="KW-0119">Carbohydrate metabolism</keyword>
<feature type="binding site" evidence="9">
    <location>
        <position position="282"/>
    </location>
    <ligand>
        <name>K(+)</name>
        <dbReference type="ChEBI" id="CHEBI:29103"/>
    </ligand>
</feature>
<dbReference type="EC" id="2.7.1.15" evidence="9"/>
<keyword evidence="2 9" id="KW-0479">Metal-binding</keyword>
<evidence type="ECO:0000259" key="10">
    <source>
        <dbReference type="Pfam" id="PF00294"/>
    </source>
</evidence>
<feature type="binding site" evidence="9">
    <location>
        <begin position="38"/>
        <end position="42"/>
    </location>
    <ligand>
        <name>substrate</name>
    </ligand>
</feature>
<comment type="function">
    <text evidence="9">Catalyzes the phosphorylation of ribose at O-5 in a reaction requiring ATP and magnesium. The resulting D-ribose-5-phosphate can then be used either for sythesis of nucleotides, histidine, and tryptophan, or as a component of the pentose phosphate pathway.</text>
</comment>
<dbReference type="InterPro" id="IPR011877">
    <property type="entry name" value="Ribokinase"/>
</dbReference>
<comment type="subunit">
    <text evidence="9">Homodimer.</text>
</comment>
<dbReference type="PANTHER" id="PTHR10584">
    <property type="entry name" value="SUGAR KINASE"/>
    <property type="match status" value="1"/>
</dbReference>
<dbReference type="GO" id="GO:0046872">
    <property type="term" value="F:metal ion binding"/>
    <property type="evidence" value="ECO:0007669"/>
    <property type="project" value="UniProtKB-KW"/>
</dbReference>
<keyword evidence="1 9" id="KW-0808">Transferase</keyword>
<dbReference type="CDD" id="cd01174">
    <property type="entry name" value="ribokinase"/>
    <property type="match status" value="1"/>
</dbReference>
<evidence type="ECO:0000313" key="11">
    <source>
        <dbReference type="EMBL" id="HIV12730.1"/>
    </source>
</evidence>
<dbReference type="PRINTS" id="PR00990">
    <property type="entry name" value="RIBOKINASE"/>
</dbReference>
<comment type="similarity">
    <text evidence="9">Belongs to the carbohydrate kinase PfkB family. Ribokinase subfamily.</text>
</comment>
<comment type="subcellular location">
    <subcellularLocation>
        <location evidence="9">Cytoplasm</location>
    </subcellularLocation>
</comment>
<dbReference type="PANTHER" id="PTHR10584:SF166">
    <property type="entry name" value="RIBOKINASE"/>
    <property type="match status" value="1"/>
</dbReference>
<reference evidence="11" key="1">
    <citation type="submission" date="2020-10" db="EMBL/GenBank/DDBJ databases">
        <authorList>
            <person name="Gilroy R."/>
        </authorList>
    </citation>
    <scope>NUCLEOTIDE SEQUENCE</scope>
    <source>
        <strain evidence="11">ChiBcec2-4451</strain>
    </source>
</reference>
<evidence type="ECO:0000256" key="6">
    <source>
        <dbReference type="ARBA" id="ARBA00022842"/>
    </source>
</evidence>
<dbReference type="Proteomes" id="UP000886723">
    <property type="component" value="Unassembled WGS sequence"/>
</dbReference>
<feature type="binding site" evidence="9">
    <location>
        <begin position="10"/>
        <end position="12"/>
    </location>
    <ligand>
        <name>substrate</name>
    </ligand>
</feature>
<dbReference type="HAMAP" id="MF_01987">
    <property type="entry name" value="Ribokinase"/>
    <property type="match status" value="1"/>
</dbReference>
<evidence type="ECO:0000256" key="1">
    <source>
        <dbReference type="ARBA" id="ARBA00022679"/>
    </source>
</evidence>
<feature type="binding site" evidence="9">
    <location>
        <begin position="242"/>
        <end position="243"/>
    </location>
    <ligand>
        <name>ATP</name>
        <dbReference type="ChEBI" id="CHEBI:30616"/>
    </ligand>
</feature>
<feature type="binding site" evidence="9">
    <location>
        <position position="179"/>
    </location>
    <ligand>
        <name>ATP</name>
        <dbReference type="ChEBI" id="CHEBI:30616"/>
    </ligand>
</feature>
<keyword evidence="6 9" id="KW-0460">Magnesium</keyword>
<sequence>MKVLNMGSLNLDYVYQVDHILTGGETLASGGMEVFPGGKGLNQSIALAKAGVPVYHAGLIGEEGQMLLDICGGSGVDTRYIRRIPGNSGHTIIQVDRQAQNCILLYGGSNRAFTREYIDEVLEGFEAGDVLLLQNEINLVDYAVEKGWERGMKVVLNPSPMDDKLDAVDMKKVSLFLLNEVEGAQIAGTEDPDRILEQMAEKFPDAEVVLTLGSRGSVYQGGGRQVRQKAYRVQAVDTTAAGDTFTGYFIAGMLQGMEVSRILDMASRASALAVSRKGAAPSIPRMEEVLAARL</sequence>
<dbReference type="GO" id="GO:0019303">
    <property type="term" value="P:D-ribose catabolic process"/>
    <property type="evidence" value="ECO:0007669"/>
    <property type="project" value="UniProtKB-UniRule"/>
</dbReference>
<feature type="binding site" evidence="9">
    <location>
        <position position="237"/>
    </location>
    <ligand>
        <name>K(+)</name>
        <dbReference type="ChEBI" id="CHEBI:29103"/>
    </ligand>
</feature>
<dbReference type="AlphaFoldDB" id="A0A9D1T5M4"/>
<dbReference type="InterPro" id="IPR029056">
    <property type="entry name" value="Ribokinase-like"/>
</dbReference>
<feature type="binding site" evidence="9">
    <location>
        <position position="276"/>
    </location>
    <ligand>
        <name>K(+)</name>
        <dbReference type="ChEBI" id="CHEBI:29103"/>
    </ligand>
</feature>
<keyword evidence="7 9" id="KW-0630">Potassium</keyword>
<dbReference type="GO" id="GO:0005524">
    <property type="term" value="F:ATP binding"/>
    <property type="evidence" value="ECO:0007669"/>
    <property type="project" value="UniProtKB-UniRule"/>
</dbReference>
<organism evidence="11 12">
    <name type="scientific">Candidatus Pullilachnospira stercoravium</name>
    <dbReference type="NCBI Taxonomy" id="2840913"/>
    <lineage>
        <taxon>Bacteria</taxon>
        <taxon>Bacillati</taxon>
        <taxon>Bacillota</taxon>
        <taxon>Clostridia</taxon>
        <taxon>Lachnospirales</taxon>
        <taxon>Lachnospiraceae</taxon>
        <taxon>Lachnospiraceae incertae sedis</taxon>
        <taxon>Candidatus Pullilachnospira</taxon>
    </lineage>
</organism>
<name>A0A9D1T5M4_9FIRM</name>
<evidence type="ECO:0000256" key="7">
    <source>
        <dbReference type="ARBA" id="ARBA00022958"/>
    </source>
</evidence>
<gene>
    <name evidence="9" type="primary">rbsK</name>
    <name evidence="11" type="ORF">IAA63_06275</name>
</gene>
<comment type="catalytic activity">
    <reaction evidence="9">
        <text>D-ribose + ATP = D-ribose 5-phosphate + ADP + H(+)</text>
        <dbReference type="Rhea" id="RHEA:13697"/>
        <dbReference type="ChEBI" id="CHEBI:15378"/>
        <dbReference type="ChEBI" id="CHEBI:30616"/>
        <dbReference type="ChEBI" id="CHEBI:47013"/>
        <dbReference type="ChEBI" id="CHEBI:78346"/>
        <dbReference type="ChEBI" id="CHEBI:456216"/>
        <dbReference type="EC" id="2.7.1.15"/>
    </reaction>
</comment>
<dbReference type="Gene3D" id="3.40.1190.20">
    <property type="match status" value="1"/>
</dbReference>
<comment type="pathway">
    <text evidence="9">Carbohydrate metabolism; D-ribose degradation; D-ribose 5-phosphate from beta-D-ribopyranose: step 2/2.</text>
</comment>
<keyword evidence="9" id="KW-0963">Cytoplasm</keyword>